<reference evidence="2" key="1">
    <citation type="submission" date="2013-12" db="EMBL/GenBank/DDBJ databases">
        <title>The Genome Sequence of Aphanomyces invadans NJM9701.</title>
        <authorList>
            <consortium name="The Broad Institute Genomics Platform"/>
            <person name="Russ C."/>
            <person name="Tyler B."/>
            <person name="van West P."/>
            <person name="Dieguez-Uribeondo J."/>
            <person name="Young S.K."/>
            <person name="Zeng Q."/>
            <person name="Gargeya S."/>
            <person name="Fitzgerald M."/>
            <person name="Abouelleil A."/>
            <person name="Alvarado L."/>
            <person name="Chapman S.B."/>
            <person name="Gainer-Dewar J."/>
            <person name="Goldberg J."/>
            <person name="Griggs A."/>
            <person name="Gujja S."/>
            <person name="Hansen M."/>
            <person name="Howarth C."/>
            <person name="Imamovic A."/>
            <person name="Ireland A."/>
            <person name="Larimer J."/>
            <person name="McCowan C."/>
            <person name="Murphy C."/>
            <person name="Pearson M."/>
            <person name="Poon T.W."/>
            <person name="Priest M."/>
            <person name="Roberts A."/>
            <person name="Saif S."/>
            <person name="Shea T."/>
            <person name="Sykes S."/>
            <person name="Wortman J."/>
            <person name="Nusbaum C."/>
            <person name="Birren B."/>
        </authorList>
    </citation>
    <scope>NUCLEOTIDE SEQUENCE [LARGE SCALE GENOMIC DNA]</scope>
    <source>
        <strain evidence="2">NJM9701</strain>
    </source>
</reference>
<feature type="compositionally biased region" description="Low complexity" evidence="1">
    <location>
        <begin position="109"/>
        <end position="125"/>
    </location>
</feature>
<dbReference type="OrthoDB" id="72554at2759"/>
<protein>
    <recommendedName>
        <fullName evidence="3">Homeobox domain-containing protein</fullName>
    </recommendedName>
</protein>
<sequence length="419" mass="45665">MAPPSKHEPSSPAGATDGILVDESSTVHFSKKAVEYLRKRVLEEKLTGLKADVERRQEIALRLNCPESRVTNWIRNFTQTLKKNDLPSRAIQSSSPKSAAADSTKSQHVATASSTAAVASPSATTRDAKPKGTHVTSDTEAAARRRLTLSPSANTDVAVHVTKEPIGEPNADALNVEDDDGAATPSKTGVMPPPEDMTGRDRIIWRKQLRATLKRTLDALEELGCPSIYASFDPDTHAGTYETRGAIAVHATEHVRNIHDVNLETLLPDIAVIRRQFPALYPPPPNPLKQQEKVWTHVLGALNDELRRMGQPTRKQMPWHALVSGTIGVKARHGTEKRKFELVNWPTQVPKRKKLDSAQCALLLQNLPAIHVAIADAALTQHGETGGNDDDVVVKECEDDHDDEATEDGGSPHVALVKV</sequence>
<feature type="compositionally biased region" description="Polar residues" evidence="1">
    <location>
        <begin position="90"/>
        <end position="108"/>
    </location>
</feature>
<dbReference type="GeneID" id="20085397"/>
<evidence type="ECO:0008006" key="3">
    <source>
        <dbReference type="Google" id="ProtNLM"/>
    </source>
</evidence>
<dbReference type="VEuPathDB" id="FungiDB:H310_08347"/>
<feature type="region of interest" description="Disordered" evidence="1">
    <location>
        <begin position="1"/>
        <end position="20"/>
    </location>
</feature>
<organism evidence="2">
    <name type="scientific">Aphanomyces invadans</name>
    <dbReference type="NCBI Taxonomy" id="157072"/>
    <lineage>
        <taxon>Eukaryota</taxon>
        <taxon>Sar</taxon>
        <taxon>Stramenopiles</taxon>
        <taxon>Oomycota</taxon>
        <taxon>Saprolegniomycetes</taxon>
        <taxon>Saprolegniales</taxon>
        <taxon>Verrucalvaceae</taxon>
        <taxon>Aphanomyces</taxon>
    </lineage>
</organism>
<name>A0A024TYZ9_9STRA</name>
<dbReference type="RefSeq" id="XP_008872274.1">
    <property type="nucleotide sequence ID" value="XM_008874052.1"/>
</dbReference>
<gene>
    <name evidence="2" type="ORF">H310_08347</name>
</gene>
<feature type="region of interest" description="Disordered" evidence="1">
    <location>
        <begin position="85"/>
        <end position="198"/>
    </location>
</feature>
<dbReference type="EMBL" id="KI913968">
    <property type="protein sequence ID" value="ETV98846.1"/>
    <property type="molecule type" value="Genomic_DNA"/>
</dbReference>
<evidence type="ECO:0000256" key="1">
    <source>
        <dbReference type="SAM" id="MobiDB-lite"/>
    </source>
</evidence>
<dbReference type="AlphaFoldDB" id="A0A024TYZ9"/>
<proteinExistence type="predicted"/>
<accession>A0A024TYZ9</accession>
<evidence type="ECO:0000313" key="2">
    <source>
        <dbReference type="EMBL" id="ETV98846.1"/>
    </source>
</evidence>